<dbReference type="RefSeq" id="WP_344533771.1">
    <property type="nucleotide sequence ID" value="NZ_BAAAPE010000016.1"/>
</dbReference>
<comment type="caution">
    <text evidence="2">The sequence shown here is derived from an EMBL/GenBank/DDBJ whole genome shotgun (WGS) entry which is preliminary data.</text>
</comment>
<evidence type="ECO:0000256" key="1">
    <source>
        <dbReference type="SAM" id="MobiDB-lite"/>
    </source>
</evidence>
<evidence type="ECO:0000313" key="3">
    <source>
        <dbReference type="Proteomes" id="UP001500016"/>
    </source>
</evidence>
<protein>
    <recommendedName>
        <fullName evidence="4">PE-PGRS family protein</fullName>
    </recommendedName>
</protein>
<evidence type="ECO:0000313" key="2">
    <source>
        <dbReference type="EMBL" id="GAA2097591.1"/>
    </source>
</evidence>
<reference evidence="3" key="1">
    <citation type="journal article" date="2019" name="Int. J. Syst. Evol. Microbiol.">
        <title>The Global Catalogue of Microorganisms (GCM) 10K type strain sequencing project: providing services to taxonomists for standard genome sequencing and annotation.</title>
        <authorList>
            <consortium name="The Broad Institute Genomics Platform"/>
            <consortium name="The Broad Institute Genome Sequencing Center for Infectious Disease"/>
            <person name="Wu L."/>
            <person name="Ma J."/>
        </authorList>
    </citation>
    <scope>NUCLEOTIDE SEQUENCE [LARGE SCALE GENOMIC DNA]</scope>
    <source>
        <strain evidence="3">JCM 15478</strain>
    </source>
</reference>
<dbReference type="EMBL" id="BAAAPE010000016">
    <property type="protein sequence ID" value="GAA2097591.1"/>
    <property type="molecule type" value="Genomic_DNA"/>
</dbReference>
<accession>A0ABP5ICZ9</accession>
<name>A0ABP5ICZ9_9ACTN</name>
<feature type="compositionally biased region" description="Basic and acidic residues" evidence="1">
    <location>
        <begin position="380"/>
        <end position="391"/>
    </location>
</feature>
<dbReference type="Proteomes" id="UP001500016">
    <property type="component" value="Unassembled WGS sequence"/>
</dbReference>
<feature type="region of interest" description="Disordered" evidence="1">
    <location>
        <begin position="347"/>
        <end position="391"/>
    </location>
</feature>
<gene>
    <name evidence="2" type="ORF">GCM10009801_68080</name>
</gene>
<evidence type="ECO:0008006" key="4">
    <source>
        <dbReference type="Google" id="ProtNLM"/>
    </source>
</evidence>
<feature type="compositionally biased region" description="Low complexity" evidence="1">
    <location>
        <begin position="347"/>
        <end position="362"/>
    </location>
</feature>
<proteinExistence type="predicted"/>
<sequence length="391" mass="42637">MPKTSSSSPAVPDTMWLGHGRHLGPSPEQDVRRNLIALQAAGVIDGFLGLTPAEAASSAVGGLADPFDGEDGAPVLDPSCRQVFEARWRVDDEVTVRAQLATYEVAERRRHGEAVAWVLAAEAAGRPWDPRWPSPATMFWPDSDSTEWDHDVVTGPRLRLTHRLPEDDKEMRRLLKECSRQSWSIHVVIHEAMTPDARGRRPVTLFLPPGLRHRVVEHRASPEQSQIVNWALKDLRVSVPRGGAVVLPSTPAPPGYDADGFTVRNVFLDGTEPTELIGKITAYAALPRALSPEAEQAVHLLRNRWHLLTPDEELERARGLVGRYADALAATAAARDAYREEAEQARAALAAAGTAPDGTAGQAPPPDSTPRSGLTQVFGRLRDAAKRPPHQ</sequence>
<feature type="region of interest" description="Disordered" evidence="1">
    <location>
        <begin position="1"/>
        <end position="24"/>
    </location>
</feature>
<keyword evidence="3" id="KW-1185">Reference proteome</keyword>
<organism evidence="2 3">
    <name type="scientific">Streptomyces albiaxialis</name>
    <dbReference type="NCBI Taxonomy" id="329523"/>
    <lineage>
        <taxon>Bacteria</taxon>
        <taxon>Bacillati</taxon>
        <taxon>Actinomycetota</taxon>
        <taxon>Actinomycetes</taxon>
        <taxon>Kitasatosporales</taxon>
        <taxon>Streptomycetaceae</taxon>
        <taxon>Streptomyces</taxon>
    </lineage>
</organism>